<keyword evidence="2" id="KW-0805">Transcription regulation</keyword>
<dbReference type="PANTHER" id="PTHR43133:SF46">
    <property type="entry name" value="RNA POLYMERASE SIGMA-70 FACTOR ECF SUBFAMILY"/>
    <property type="match status" value="1"/>
</dbReference>
<dbReference type="EMBL" id="BRXS01000003">
    <property type="protein sequence ID" value="GLC25464.1"/>
    <property type="molecule type" value="Genomic_DNA"/>
</dbReference>
<dbReference type="InterPro" id="IPR039425">
    <property type="entry name" value="RNA_pol_sigma-70-like"/>
</dbReference>
<reference evidence="8" key="1">
    <citation type="submission" date="2022-08" db="EMBL/GenBank/DDBJ databases">
        <title>Draft genome sequencing of Roseisolibacter agri AW1220.</title>
        <authorList>
            <person name="Tobiishi Y."/>
            <person name="Tonouchi A."/>
        </authorList>
    </citation>
    <scope>NUCLEOTIDE SEQUENCE</scope>
    <source>
        <strain evidence="8">AW1220</strain>
    </source>
</reference>
<dbReference type="CDD" id="cd06171">
    <property type="entry name" value="Sigma70_r4"/>
    <property type="match status" value="1"/>
</dbReference>
<accession>A0AA37Q310</accession>
<dbReference type="SUPFAM" id="SSF88659">
    <property type="entry name" value="Sigma3 and sigma4 domains of RNA polymerase sigma factors"/>
    <property type="match status" value="1"/>
</dbReference>
<organism evidence="8 9">
    <name type="scientific">Roseisolibacter agri</name>
    <dbReference type="NCBI Taxonomy" id="2014610"/>
    <lineage>
        <taxon>Bacteria</taxon>
        <taxon>Pseudomonadati</taxon>
        <taxon>Gemmatimonadota</taxon>
        <taxon>Gemmatimonadia</taxon>
        <taxon>Gemmatimonadales</taxon>
        <taxon>Gemmatimonadaceae</taxon>
        <taxon>Roseisolibacter</taxon>
    </lineage>
</organism>
<evidence type="ECO:0000313" key="9">
    <source>
        <dbReference type="Proteomes" id="UP001161325"/>
    </source>
</evidence>
<dbReference type="InterPro" id="IPR013249">
    <property type="entry name" value="RNA_pol_sigma70_r4_t2"/>
</dbReference>
<evidence type="ECO:0000256" key="4">
    <source>
        <dbReference type="ARBA" id="ARBA00023163"/>
    </source>
</evidence>
<dbReference type="SUPFAM" id="SSF88946">
    <property type="entry name" value="Sigma2 domain of RNA polymerase sigma factors"/>
    <property type="match status" value="1"/>
</dbReference>
<dbReference type="GO" id="GO:0016987">
    <property type="term" value="F:sigma factor activity"/>
    <property type="evidence" value="ECO:0007669"/>
    <property type="project" value="UniProtKB-KW"/>
</dbReference>
<dbReference type="Pfam" id="PF08281">
    <property type="entry name" value="Sigma70_r4_2"/>
    <property type="match status" value="1"/>
</dbReference>
<feature type="domain" description="RNA polymerase sigma-70 region 2" evidence="6">
    <location>
        <begin position="45"/>
        <end position="112"/>
    </location>
</feature>
<dbReference type="InterPro" id="IPR007627">
    <property type="entry name" value="RNA_pol_sigma70_r2"/>
</dbReference>
<keyword evidence="9" id="KW-1185">Reference proteome</keyword>
<sequence>MSEGHHGARGGRTRPELRGPSLEPVTEPSLISRAAAGDMAAQRWIYEQHVDRVYRLAFRMAGDEDLARDFTQETFVRAFDRLGDFRGDSALGTWLHAIGVSVTLNGLRKLKRHRSREAPLDDALTVGVATREAEPDLKERLAKAIAALPDGYRTVFLMHDVEGFTHEEIGTALGVATGTSKAQLFRARAKLREALKDFAGEWVS</sequence>
<feature type="region of interest" description="Disordered" evidence="5">
    <location>
        <begin position="1"/>
        <end position="27"/>
    </location>
</feature>
<dbReference type="InterPro" id="IPR036388">
    <property type="entry name" value="WH-like_DNA-bd_sf"/>
</dbReference>
<protein>
    <submittedName>
        <fullName evidence="8">RNA polymerase sigma factor</fullName>
    </submittedName>
</protein>
<dbReference type="Pfam" id="PF04542">
    <property type="entry name" value="Sigma70_r2"/>
    <property type="match status" value="1"/>
</dbReference>
<comment type="caution">
    <text evidence="8">The sequence shown here is derived from an EMBL/GenBank/DDBJ whole genome shotgun (WGS) entry which is preliminary data.</text>
</comment>
<dbReference type="Gene3D" id="1.10.1740.10">
    <property type="match status" value="1"/>
</dbReference>
<evidence type="ECO:0000313" key="8">
    <source>
        <dbReference type="EMBL" id="GLC25464.1"/>
    </source>
</evidence>
<comment type="similarity">
    <text evidence="1">Belongs to the sigma-70 factor family. ECF subfamily.</text>
</comment>
<dbReference type="Gene3D" id="1.10.10.10">
    <property type="entry name" value="Winged helix-like DNA-binding domain superfamily/Winged helix DNA-binding domain"/>
    <property type="match status" value="1"/>
</dbReference>
<keyword evidence="3" id="KW-0731">Sigma factor</keyword>
<dbReference type="GO" id="GO:0006352">
    <property type="term" value="P:DNA-templated transcription initiation"/>
    <property type="evidence" value="ECO:0007669"/>
    <property type="project" value="InterPro"/>
</dbReference>
<proteinExistence type="inferred from homology"/>
<evidence type="ECO:0000256" key="3">
    <source>
        <dbReference type="ARBA" id="ARBA00023082"/>
    </source>
</evidence>
<dbReference type="InterPro" id="IPR014284">
    <property type="entry name" value="RNA_pol_sigma-70_dom"/>
</dbReference>
<evidence type="ECO:0000259" key="7">
    <source>
        <dbReference type="Pfam" id="PF08281"/>
    </source>
</evidence>
<dbReference type="PANTHER" id="PTHR43133">
    <property type="entry name" value="RNA POLYMERASE ECF-TYPE SIGMA FACTO"/>
    <property type="match status" value="1"/>
</dbReference>
<evidence type="ECO:0000256" key="5">
    <source>
        <dbReference type="SAM" id="MobiDB-lite"/>
    </source>
</evidence>
<name>A0AA37Q310_9BACT</name>
<dbReference type="GO" id="GO:0003677">
    <property type="term" value="F:DNA binding"/>
    <property type="evidence" value="ECO:0007669"/>
    <property type="project" value="InterPro"/>
</dbReference>
<keyword evidence="4" id="KW-0804">Transcription</keyword>
<evidence type="ECO:0000259" key="6">
    <source>
        <dbReference type="Pfam" id="PF04542"/>
    </source>
</evidence>
<dbReference type="Proteomes" id="UP001161325">
    <property type="component" value="Unassembled WGS sequence"/>
</dbReference>
<evidence type="ECO:0000256" key="2">
    <source>
        <dbReference type="ARBA" id="ARBA00023015"/>
    </source>
</evidence>
<dbReference type="NCBIfam" id="TIGR02937">
    <property type="entry name" value="sigma70-ECF"/>
    <property type="match status" value="1"/>
</dbReference>
<evidence type="ECO:0000256" key="1">
    <source>
        <dbReference type="ARBA" id="ARBA00010641"/>
    </source>
</evidence>
<gene>
    <name evidence="8" type="primary">algU_3</name>
    <name evidence="8" type="ORF">rosag_19770</name>
</gene>
<dbReference type="AlphaFoldDB" id="A0AA37Q310"/>
<feature type="domain" description="RNA polymerase sigma factor 70 region 4 type 2" evidence="7">
    <location>
        <begin position="139"/>
        <end position="191"/>
    </location>
</feature>
<dbReference type="InterPro" id="IPR013325">
    <property type="entry name" value="RNA_pol_sigma_r2"/>
</dbReference>
<dbReference type="InterPro" id="IPR013324">
    <property type="entry name" value="RNA_pol_sigma_r3/r4-like"/>
</dbReference>